<keyword evidence="2 6" id="KW-0963">Cytoplasm</keyword>
<dbReference type="RefSeq" id="WP_219876427.1">
    <property type="nucleotide sequence ID" value="NZ_JAHYXK010000003.1"/>
</dbReference>
<comment type="function">
    <text evidence="6">DNA repair enzyme involved in the repair of deaminated bases. Selectively cleaves double-stranded DNA at the second phosphodiester bond 3' to a deoxyinosine leaving behind the intact lesion on the nicked DNA.</text>
</comment>
<keyword evidence="4 6" id="KW-0255">Endonuclease</keyword>
<reference evidence="7 8" key="1">
    <citation type="journal article" date="2016" name="Int. J. Syst. Evol. Microbiol.">
        <title>Pontibacter aydingkolensis sp. nov., isolated from soil of a salt lake.</title>
        <authorList>
            <person name="Osman G."/>
            <person name="Zhang T."/>
            <person name="Lou K."/>
            <person name="Gao Y."/>
            <person name="Chang W."/>
            <person name="Lin Q."/>
            <person name="Yang H.M."/>
            <person name="Huo X.D."/>
            <person name="Wang N."/>
        </authorList>
    </citation>
    <scope>NUCLEOTIDE SEQUENCE [LARGE SCALE GENOMIC DNA]</scope>
    <source>
        <strain evidence="7 8">KACC 19255</strain>
    </source>
</reference>
<dbReference type="InterPro" id="IPR007581">
    <property type="entry name" value="Endonuclease-V"/>
</dbReference>
<evidence type="ECO:0000313" key="7">
    <source>
        <dbReference type="EMBL" id="MBW7466554.1"/>
    </source>
</evidence>
<dbReference type="Gene3D" id="3.30.2170.10">
    <property type="entry name" value="archaeoglobus fulgidus dsm 4304 superfamily"/>
    <property type="match status" value="1"/>
</dbReference>
<keyword evidence="6" id="KW-0460">Magnesium</keyword>
<accession>A0ABS7CRS5</accession>
<dbReference type="NCBIfam" id="NF008629">
    <property type="entry name" value="PRK11617.1"/>
    <property type="match status" value="1"/>
</dbReference>
<dbReference type="PANTHER" id="PTHR28511">
    <property type="entry name" value="ENDONUCLEASE V"/>
    <property type="match status" value="1"/>
</dbReference>
<gene>
    <name evidence="6 7" type="primary">nfi</name>
    <name evidence="7" type="ORF">K0O23_05705</name>
</gene>
<keyword evidence="6" id="KW-0234">DNA repair</keyword>
<dbReference type="Proteomes" id="UP000813018">
    <property type="component" value="Unassembled WGS sequence"/>
</dbReference>
<keyword evidence="8" id="KW-1185">Reference proteome</keyword>
<evidence type="ECO:0000313" key="8">
    <source>
        <dbReference type="Proteomes" id="UP000813018"/>
    </source>
</evidence>
<name>A0ABS7CRS5_9BACT</name>
<dbReference type="GO" id="GO:0043737">
    <property type="term" value="F:deoxyribonuclease V activity"/>
    <property type="evidence" value="ECO:0007669"/>
    <property type="project" value="UniProtKB-EC"/>
</dbReference>
<dbReference type="PANTHER" id="PTHR28511:SF1">
    <property type="entry name" value="ENDONUCLEASE V"/>
    <property type="match status" value="1"/>
</dbReference>
<dbReference type="CDD" id="cd06559">
    <property type="entry name" value="Endonuclease_V"/>
    <property type="match status" value="1"/>
</dbReference>
<comment type="caution">
    <text evidence="7">The sequence shown here is derived from an EMBL/GenBank/DDBJ whole genome shotgun (WGS) entry which is preliminary data.</text>
</comment>
<comment type="catalytic activity">
    <reaction evidence="6">
        <text>Endonucleolytic cleavage at apurinic or apyrimidinic sites to products with a 5'-phosphate.</text>
        <dbReference type="EC" id="3.1.21.7"/>
    </reaction>
</comment>
<feature type="site" description="Interaction with target DNA" evidence="6">
    <location>
        <position position="84"/>
    </location>
</feature>
<evidence type="ECO:0000256" key="2">
    <source>
        <dbReference type="ARBA" id="ARBA00022490"/>
    </source>
</evidence>
<comment type="cofactor">
    <cofactor evidence="6">
        <name>Mg(2+)</name>
        <dbReference type="ChEBI" id="CHEBI:18420"/>
    </cofactor>
</comment>
<keyword evidence="6" id="KW-0227">DNA damage</keyword>
<dbReference type="Pfam" id="PF04493">
    <property type="entry name" value="Endonuclease_5"/>
    <property type="match status" value="1"/>
</dbReference>
<keyword evidence="3 6" id="KW-0540">Nuclease</keyword>
<dbReference type="HAMAP" id="MF_00801">
    <property type="entry name" value="Endonuclease_5"/>
    <property type="match status" value="1"/>
</dbReference>
<organism evidence="7 8">
    <name type="scientific">Pontibacter aydingkolensis</name>
    <dbReference type="NCBI Taxonomy" id="1911536"/>
    <lineage>
        <taxon>Bacteria</taxon>
        <taxon>Pseudomonadati</taxon>
        <taxon>Bacteroidota</taxon>
        <taxon>Cytophagia</taxon>
        <taxon>Cytophagales</taxon>
        <taxon>Hymenobacteraceae</taxon>
        <taxon>Pontibacter</taxon>
    </lineage>
</organism>
<evidence type="ECO:0000256" key="3">
    <source>
        <dbReference type="ARBA" id="ARBA00022722"/>
    </source>
</evidence>
<protein>
    <recommendedName>
        <fullName evidence="6">Endonuclease V</fullName>
        <ecNumber evidence="6">3.1.21.7</ecNumber>
    </recommendedName>
    <alternativeName>
        <fullName evidence="6">Deoxyinosine 3'endonuclease</fullName>
    </alternativeName>
    <alternativeName>
        <fullName evidence="6">Deoxyribonuclease V</fullName>
        <shortName evidence="6">DNase V</shortName>
    </alternativeName>
</protein>
<keyword evidence="6" id="KW-0479">Metal-binding</keyword>
<keyword evidence="5 6" id="KW-0378">Hydrolase</keyword>
<proteinExistence type="inferred from homology"/>
<feature type="binding site" evidence="6">
    <location>
        <position position="47"/>
    </location>
    <ligand>
        <name>Mg(2+)</name>
        <dbReference type="ChEBI" id="CHEBI:18420"/>
    </ligand>
</feature>
<evidence type="ECO:0000256" key="5">
    <source>
        <dbReference type="ARBA" id="ARBA00022801"/>
    </source>
</evidence>
<comment type="subcellular location">
    <subcellularLocation>
        <location evidence="1 6">Cytoplasm</location>
    </subcellularLocation>
</comment>
<dbReference type="EMBL" id="JAHYXK010000003">
    <property type="protein sequence ID" value="MBW7466554.1"/>
    <property type="molecule type" value="Genomic_DNA"/>
</dbReference>
<evidence type="ECO:0000256" key="6">
    <source>
        <dbReference type="HAMAP-Rule" id="MF_00801"/>
    </source>
</evidence>
<evidence type="ECO:0000256" key="4">
    <source>
        <dbReference type="ARBA" id="ARBA00022759"/>
    </source>
</evidence>
<sequence>MAYFRRYDYPTPDPAILARLTEQQREMQQRIIIQKPDFDLKLIAGCDSSFIGEDTILSAFILLSYPDLEVIEKVWHHDTVELPYIPGFLAFREAPNLLKAYEKLQQKPDLIMVDGHGISHPRRLGIATHLGLHLNKPTMGVAKKVLVGKYKEPDLTKGSISPLEYKGEVIGNVIRTKDNVKPVFVSPGHLMDLESATEIALACATKYKLPEPTRLADHYAAVFKSEVNQDLQDGEG</sequence>
<dbReference type="EC" id="3.1.21.7" evidence="6"/>
<feature type="binding site" evidence="6">
    <location>
        <position position="114"/>
    </location>
    <ligand>
        <name>Mg(2+)</name>
        <dbReference type="ChEBI" id="CHEBI:18420"/>
    </ligand>
</feature>
<evidence type="ECO:0000256" key="1">
    <source>
        <dbReference type="ARBA" id="ARBA00004496"/>
    </source>
</evidence>
<comment type="similarity">
    <text evidence="6">Belongs to the endonuclease V family.</text>
</comment>